<feature type="signal peptide" evidence="2">
    <location>
        <begin position="1"/>
        <end position="19"/>
    </location>
</feature>
<feature type="chain" id="PRO_5038994370" description="EfeO-type cupredoxin-like domain-containing protein" evidence="2">
    <location>
        <begin position="20"/>
        <end position="139"/>
    </location>
</feature>
<gene>
    <name evidence="3" type="ORF">SAMN05216266_11590</name>
</gene>
<keyword evidence="2" id="KW-0732">Signal</keyword>
<dbReference type="Proteomes" id="UP000243799">
    <property type="component" value="Unassembled WGS sequence"/>
</dbReference>
<dbReference type="EMBL" id="FOKG01000015">
    <property type="protein sequence ID" value="SFB51414.1"/>
    <property type="molecule type" value="Genomic_DNA"/>
</dbReference>
<dbReference type="AlphaFoldDB" id="A0A1I1BLX9"/>
<keyword evidence="4" id="KW-1185">Reference proteome</keyword>
<organism evidence="3 4">
    <name type="scientific">Amycolatopsis marina</name>
    <dbReference type="NCBI Taxonomy" id="490629"/>
    <lineage>
        <taxon>Bacteria</taxon>
        <taxon>Bacillati</taxon>
        <taxon>Actinomycetota</taxon>
        <taxon>Actinomycetes</taxon>
        <taxon>Pseudonocardiales</taxon>
        <taxon>Pseudonocardiaceae</taxon>
        <taxon>Amycolatopsis</taxon>
    </lineage>
</organism>
<evidence type="ECO:0000256" key="2">
    <source>
        <dbReference type="SAM" id="SignalP"/>
    </source>
</evidence>
<evidence type="ECO:0000313" key="4">
    <source>
        <dbReference type="Proteomes" id="UP000243799"/>
    </source>
</evidence>
<reference evidence="4" key="1">
    <citation type="submission" date="2016-10" db="EMBL/GenBank/DDBJ databases">
        <authorList>
            <person name="Varghese N."/>
            <person name="Submissions S."/>
        </authorList>
    </citation>
    <scope>NUCLEOTIDE SEQUENCE [LARGE SCALE GENOMIC DNA]</scope>
    <source>
        <strain evidence="4">CGMCC 4.3568</strain>
    </source>
</reference>
<dbReference type="PROSITE" id="PS51257">
    <property type="entry name" value="PROKAR_LIPOPROTEIN"/>
    <property type="match status" value="1"/>
</dbReference>
<sequence length="139" mass="14143">MRRPLLTLAACALALTACGGSPGEVTDAGPSAPERPASVTESADAGETSQAAAPPVAFAVTDGARTEGPDTVEVSAGDTVSFEVTSDVADELHIHGYDKTLDLAPGEPGRLEFTADIPGSFEVELHEQGLLLTQLRVGG</sequence>
<protein>
    <recommendedName>
        <fullName evidence="5">EfeO-type cupredoxin-like domain-containing protein</fullName>
    </recommendedName>
</protein>
<dbReference type="RefSeq" id="WP_143101895.1">
    <property type="nucleotide sequence ID" value="NZ_FOKG01000015.1"/>
</dbReference>
<evidence type="ECO:0008006" key="5">
    <source>
        <dbReference type="Google" id="ProtNLM"/>
    </source>
</evidence>
<proteinExistence type="predicted"/>
<dbReference type="STRING" id="490629.SAMN05216266_11590"/>
<evidence type="ECO:0000313" key="3">
    <source>
        <dbReference type="EMBL" id="SFB51414.1"/>
    </source>
</evidence>
<accession>A0A1I1BLX9</accession>
<dbReference type="Gene3D" id="2.60.40.420">
    <property type="entry name" value="Cupredoxins - blue copper proteins"/>
    <property type="match status" value="1"/>
</dbReference>
<feature type="region of interest" description="Disordered" evidence="1">
    <location>
        <begin position="19"/>
        <end position="54"/>
    </location>
</feature>
<name>A0A1I1BLX9_9PSEU</name>
<dbReference type="InterPro" id="IPR008972">
    <property type="entry name" value="Cupredoxin"/>
</dbReference>
<evidence type="ECO:0000256" key="1">
    <source>
        <dbReference type="SAM" id="MobiDB-lite"/>
    </source>
</evidence>
<dbReference type="OrthoDB" id="6717945at2"/>
<dbReference type="SUPFAM" id="SSF49503">
    <property type="entry name" value="Cupredoxins"/>
    <property type="match status" value="1"/>
</dbReference>